<dbReference type="PANTHER" id="PTHR47642">
    <property type="entry name" value="ATP-DEPENDENT DNA HELICASE"/>
    <property type="match status" value="1"/>
</dbReference>
<sequence length="450" mass="52135">MYYALKCKEYQSLFLDKQAFEKVKTQYPHANCKTFSSAKEGFDWIHDKNENIPSIQKQTKKKTSLNYEALSLQQKETIEGACRLFHKGKNVITIYGAAGTGKTTIVKFIMKKLKISNKQLLFTTFTGRASLMLRKKGIDAKTIHSTFYTCFKNKNGKFRFRLKDELHGSFKLIVIDEISMVGKRLFDDILSFDIPVLCLGDPYQLQPVMDDRVDLKPDFLLTDIFRQGKDSNIISFATQIRETGSWKGNYHELDLLCMPARRASVQDYLQADQVLCGTNKMRKKINAGMRKHLGFTHPIPEKGDKLISLDNHWDVLDEDLQEFALVNGMIFTVDEIYKIHLDKNVFYNQYMDVRLKADGFDEIYFQTRINLCPFLEINTEMEEEVDGLRDFLATAHHFDFGYAITIHKAQGSEWDHVLVYGNFWGKEKKEMAYTAATRASKKLVWLQTND</sequence>
<dbReference type="CDD" id="cd18809">
    <property type="entry name" value="SF1_C_RecD"/>
    <property type="match status" value="1"/>
</dbReference>
<dbReference type="Pfam" id="PF13604">
    <property type="entry name" value="AAA_30"/>
    <property type="match status" value="1"/>
</dbReference>
<keyword evidence="3" id="KW-1185">Reference proteome</keyword>
<evidence type="ECO:0000313" key="3">
    <source>
        <dbReference type="Proteomes" id="UP000464754"/>
    </source>
</evidence>
<reference evidence="3" key="1">
    <citation type="submission" date="2019-05" db="EMBL/GenBank/DDBJ databases">
        <title>Complete genome sequencing of Absiella argi strain JCM 30884.</title>
        <authorList>
            <person name="Sakamoto M."/>
            <person name="Murakami T."/>
            <person name="Mori H."/>
        </authorList>
    </citation>
    <scope>NUCLEOTIDE SEQUENCE [LARGE SCALE GENOMIC DNA]</scope>
    <source>
        <strain evidence="3">JCM 30884</strain>
    </source>
</reference>
<accession>A0A6N4TKP3</accession>
<dbReference type="Proteomes" id="UP000464754">
    <property type="component" value="Chromosome"/>
</dbReference>
<dbReference type="KEGG" id="aarg:Aargi30884_22320"/>
<organism evidence="2 3">
    <name type="scientific">Amedibacterium intestinale</name>
    <dbReference type="NCBI Taxonomy" id="2583452"/>
    <lineage>
        <taxon>Bacteria</taxon>
        <taxon>Bacillati</taxon>
        <taxon>Bacillota</taxon>
        <taxon>Erysipelotrichia</taxon>
        <taxon>Erysipelotrichales</taxon>
        <taxon>Erysipelotrichaceae</taxon>
        <taxon>Amedibacterium</taxon>
    </lineage>
</organism>
<dbReference type="RefSeq" id="WP_163052286.1">
    <property type="nucleotide sequence ID" value="NZ_AP019695.1"/>
</dbReference>
<protein>
    <submittedName>
        <fullName evidence="2">Exodeoxyribonuclease V</fullName>
    </submittedName>
</protein>
<dbReference type="SUPFAM" id="SSF52540">
    <property type="entry name" value="P-loop containing nucleoside triphosphate hydrolases"/>
    <property type="match status" value="1"/>
</dbReference>
<feature type="domain" description="UvrD-like helicase C-terminal" evidence="1">
    <location>
        <begin position="401"/>
        <end position="444"/>
    </location>
</feature>
<dbReference type="InterPro" id="IPR027785">
    <property type="entry name" value="UvrD-like_helicase_C"/>
</dbReference>
<dbReference type="Pfam" id="PF13538">
    <property type="entry name" value="UvrD_C_2"/>
    <property type="match status" value="1"/>
</dbReference>
<evidence type="ECO:0000313" key="2">
    <source>
        <dbReference type="EMBL" id="BBK23329.1"/>
    </source>
</evidence>
<name>A0A6N4TKP3_9FIRM</name>
<proteinExistence type="predicted"/>
<dbReference type="InterPro" id="IPR027417">
    <property type="entry name" value="P-loop_NTPase"/>
</dbReference>
<evidence type="ECO:0000259" key="1">
    <source>
        <dbReference type="Pfam" id="PF13538"/>
    </source>
</evidence>
<dbReference type="EMBL" id="AP019695">
    <property type="protein sequence ID" value="BBK23329.1"/>
    <property type="molecule type" value="Genomic_DNA"/>
</dbReference>
<dbReference type="InterPro" id="IPR051055">
    <property type="entry name" value="PIF1_helicase"/>
</dbReference>
<gene>
    <name evidence="2" type="ORF">Aargi30884_22320</name>
</gene>
<dbReference type="AlphaFoldDB" id="A0A6N4TKP3"/>
<dbReference type="Gene3D" id="3.40.50.300">
    <property type="entry name" value="P-loop containing nucleotide triphosphate hydrolases"/>
    <property type="match status" value="2"/>
</dbReference>
<dbReference type="PANTHER" id="PTHR47642:SF6">
    <property type="entry name" value="ATP-DEPENDENT DNA HELICASE"/>
    <property type="match status" value="1"/>
</dbReference>